<protein>
    <recommendedName>
        <fullName evidence="2">HNH nuclease domain-containing protein</fullName>
    </recommendedName>
</protein>
<feature type="domain" description="HNH nuclease" evidence="2">
    <location>
        <begin position="329"/>
        <end position="381"/>
    </location>
</feature>
<proteinExistence type="predicted"/>
<accession>A0A329KLY0</accession>
<reference evidence="3 4" key="1">
    <citation type="submission" date="2018-06" db="EMBL/GenBank/DDBJ databases">
        <title>NTM in soil in Japan.</title>
        <authorList>
            <person name="Ohya K."/>
        </authorList>
    </citation>
    <scope>NUCLEOTIDE SEQUENCE [LARGE SCALE GENOMIC DNA]</scope>
    <source>
        <strain evidence="3 4">GF76</strain>
    </source>
</reference>
<dbReference type="Proteomes" id="UP000250347">
    <property type="component" value="Unassembled WGS sequence"/>
</dbReference>
<dbReference type="EMBL" id="QMEU01000022">
    <property type="protein sequence ID" value="RAU96275.1"/>
    <property type="molecule type" value="Genomic_DNA"/>
</dbReference>
<dbReference type="InterPro" id="IPR003870">
    <property type="entry name" value="DUF222"/>
</dbReference>
<name>A0A329KLY0_9MYCO</name>
<evidence type="ECO:0000313" key="3">
    <source>
        <dbReference type="EMBL" id="RAU96275.1"/>
    </source>
</evidence>
<sequence>MFEEVRARFDELIERHYPSATPVSAGLLERIGAAARAENRAAAAQLVAIGELFGYRLSRCSETEEWAVDTEAAVSAEVAAELRIGQGLAESRVRYARAMRERLPKVGAVFAAGDIGYRMFQTIVFRTDLITDPDVLGAVDAELAAGVTRWPSLSQGRLAAQVDKVVARADADAVRRRKERAAGREVWVADMGEGLAHLEGTLLAPDAHALDRRLTALAATVCEHDPRTREQRRADALGALAAGADRLGCRCGRPDCAAGKRPASSPVVIHVIAEQATLNGRGSTPAAQIGAQGLIPPELLGELAASARLAPLVHPGGAPPEPGYVPSKALADFVRCRDLTCRWPGCDQPAVNCDVDHTIPYADGGPTHASNLKCYCRAHHLVKTFWGWQEKQLSDGTLILTSPAGRTYVTTPGSALLFPSLCRDVGAIPAAEADVAPDYCGDRTAMMPKRRRTRAQNRAARVATERRHNRMARAIETPSRTWASASAHPVGDGEPPPF</sequence>
<feature type="region of interest" description="Disordered" evidence="1">
    <location>
        <begin position="475"/>
        <end position="498"/>
    </location>
</feature>
<organism evidence="3 4">
    <name type="scientific">Mycobacterium colombiense</name>
    <dbReference type="NCBI Taxonomy" id="339268"/>
    <lineage>
        <taxon>Bacteria</taxon>
        <taxon>Bacillati</taxon>
        <taxon>Actinomycetota</taxon>
        <taxon>Actinomycetes</taxon>
        <taxon>Mycobacteriales</taxon>
        <taxon>Mycobacteriaceae</taxon>
        <taxon>Mycobacterium</taxon>
        <taxon>Mycobacterium avium complex (MAC)</taxon>
    </lineage>
</organism>
<gene>
    <name evidence="3" type="ORF">DQP58_10290</name>
</gene>
<dbReference type="AlphaFoldDB" id="A0A329KLY0"/>
<evidence type="ECO:0000256" key="1">
    <source>
        <dbReference type="SAM" id="MobiDB-lite"/>
    </source>
</evidence>
<dbReference type="SMART" id="SM00507">
    <property type="entry name" value="HNHc"/>
    <property type="match status" value="1"/>
</dbReference>
<comment type="caution">
    <text evidence="3">The sequence shown here is derived from an EMBL/GenBank/DDBJ whole genome shotgun (WGS) entry which is preliminary data.</text>
</comment>
<evidence type="ECO:0000259" key="2">
    <source>
        <dbReference type="SMART" id="SM00507"/>
    </source>
</evidence>
<evidence type="ECO:0000313" key="4">
    <source>
        <dbReference type="Proteomes" id="UP000250347"/>
    </source>
</evidence>
<dbReference type="InterPro" id="IPR003615">
    <property type="entry name" value="HNH_nuc"/>
</dbReference>
<dbReference type="Pfam" id="PF02720">
    <property type="entry name" value="DUF222"/>
    <property type="match status" value="1"/>
</dbReference>
<dbReference type="RefSeq" id="WP_112708344.1">
    <property type="nucleotide sequence ID" value="NZ_QMEU01000022.1"/>
</dbReference>
<dbReference type="Gene3D" id="1.10.30.50">
    <property type="match status" value="1"/>
</dbReference>
<dbReference type="CDD" id="cd00085">
    <property type="entry name" value="HNHc"/>
    <property type="match status" value="1"/>
</dbReference>